<dbReference type="EMBL" id="KN846954">
    <property type="protein sequence ID" value="KIV77925.1"/>
    <property type="molecule type" value="Genomic_DNA"/>
</dbReference>
<dbReference type="Proteomes" id="UP000053599">
    <property type="component" value="Unassembled WGS sequence"/>
</dbReference>
<evidence type="ECO:0000313" key="2">
    <source>
        <dbReference type="Proteomes" id="UP000053599"/>
    </source>
</evidence>
<dbReference type="OrthoDB" id="3469466at2759"/>
<organism evidence="1 2">
    <name type="scientific">Exophiala sideris</name>
    <dbReference type="NCBI Taxonomy" id="1016849"/>
    <lineage>
        <taxon>Eukaryota</taxon>
        <taxon>Fungi</taxon>
        <taxon>Dikarya</taxon>
        <taxon>Ascomycota</taxon>
        <taxon>Pezizomycotina</taxon>
        <taxon>Eurotiomycetes</taxon>
        <taxon>Chaetothyriomycetidae</taxon>
        <taxon>Chaetothyriales</taxon>
        <taxon>Herpotrichiellaceae</taxon>
        <taxon>Exophiala</taxon>
    </lineage>
</organism>
<proteinExistence type="predicted"/>
<accession>A0A0D1VPD8</accession>
<evidence type="ECO:0000313" key="1">
    <source>
        <dbReference type="EMBL" id="KIV77925.1"/>
    </source>
</evidence>
<dbReference type="HOGENOM" id="CLU_1777468_0_0_1"/>
<name>A0A0D1VPD8_9EURO</name>
<evidence type="ECO:0008006" key="3">
    <source>
        <dbReference type="Google" id="ProtNLM"/>
    </source>
</evidence>
<dbReference type="AlphaFoldDB" id="A0A0D1VPD8"/>
<reference evidence="1 2" key="1">
    <citation type="submission" date="2015-01" db="EMBL/GenBank/DDBJ databases">
        <title>The Genome Sequence of Exophiala sideris CBS121828.</title>
        <authorList>
            <consortium name="The Broad Institute Genomics Platform"/>
            <person name="Cuomo C."/>
            <person name="de Hoog S."/>
            <person name="Gorbushina A."/>
            <person name="Stielow B."/>
            <person name="Teixiera M."/>
            <person name="Abouelleil A."/>
            <person name="Chapman S.B."/>
            <person name="Priest M."/>
            <person name="Young S.K."/>
            <person name="Wortman J."/>
            <person name="Nusbaum C."/>
            <person name="Birren B."/>
        </authorList>
    </citation>
    <scope>NUCLEOTIDE SEQUENCE [LARGE SCALE GENOMIC DNA]</scope>
    <source>
        <strain evidence="1 2">CBS 121828</strain>
    </source>
</reference>
<sequence length="146" mass="16476">MRYLMEAHSQTFSKIKKHSQSEAVLYDLTRLSTLAYVVLVLFPPPRFAGVHAKLAPHLISTLDECTDLRLWNEYPDLLLWGTIFGGILSNRDEKDVPGSSPCSEIDEEATMLTTRFVKMAIRAGVRHQSSAWMGSGQGHMWQIPMV</sequence>
<gene>
    <name evidence="1" type="ORF">PV11_09697</name>
</gene>
<protein>
    <recommendedName>
        <fullName evidence="3">Transcription factor domain-containing protein</fullName>
    </recommendedName>
</protein>